<evidence type="ECO:0000313" key="2">
    <source>
        <dbReference type="EMBL" id="MBC6994756.1"/>
    </source>
</evidence>
<dbReference type="Pfam" id="PF05935">
    <property type="entry name" value="Arylsulfotrans"/>
    <property type="match status" value="1"/>
</dbReference>
<name>A0A923PN65_9BACT</name>
<dbReference type="SUPFAM" id="SSF101898">
    <property type="entry name" value="NHL repeat"/>
    <property type="match status" value="1"/>
</dbReference>
<feature type="domain" description="Arylsulfotransferase N-terminal" evidence="1">
    <location>
        <begin position="40"/>
        <end position="118"/>
    </location>
</feature>
<dbReference type="Pfam" id="PF17425">
    <property type="entry name" value="Arylsulfotran_N"/>
    <property type="match status" value="1"/>
</dbReference>
<dbReference type="Gene3D" id="2.60.40.3100">
    <property type="entry name" value="Arylsulphate sulphotransferase monomer, N-terminal domain"/>
    <property type="match status" value="1"/>
</dbReference>
<evidence type="ECO:0000259" key="1">
    <source>
        <dbReference type="Pfam" id="PF17425"/>
    </source>
</evidence>
<reference evidence="2" key="1">
    <citation type="submission" date="2020-08" db="EMBL/GenBank/DDBJ databases">
        <title>Lewinella bacteria from marine environments.</title>
        <authorList>
            <person name="Zhong Y."/>
        </authorList>
    </citation>
    <scope>NUCLEOTIDE SEQUENCE</scope>
    <source>
        <strain evidence="2">KCTC 42187</strain>
    </source>
</reference>
<dbReference type="InterPro" id="IPR010262">
    <property type="entry name" value="Arylsulfotransferase_bact"/>
</dbReference>
<comment type="caution">
    <text evidence="2">The sequence shown here is derived from an EMBL/GenBank/DDBJ whole genome shotgun (WGS) entry which is preliminary data.</text>
</comment>
<organism evidence="2 3">
    <name type="scientific">Neolewinella lacunae</name>
    <dbReference type="NCBI Taxonomy" id="1517758"/>
    <lineage>
        <taxon>Bacteria</taxon>
        <taxon>Pseudomonadati</taxon>
        <taxon>Bacteroidota</taxon>
        <taxon>Saprospiria</taxon>
        <taxon>Saprospirales</taxon>
        <taxon>Lewinellaceae</taxon>
        <taxon>Neolewinella</taxon>
    </lineage>
</organism>
<dbReference type="PANTHER" id="PTHR35340:SF10">
    <property type="entry name" value="CYTOPLASMIC PROTEIN"/>
    <property type="match status" value="1"/>
</dbReference>
<proteinExistence type="predicted"/>
<evidence type="ECO:0000313" key="3">
    <source>
        <dbReference type="Proteomes" id="UP000650081"/>
    </source>
</evidence>
<dbReference type="EMBL" id="JACSIT010000104">
    <property type="protein sequence ID" value="MBC6994756.1"/>
    <property type="molecule type" value="Genomic_DNA"/>
</dbReference>
<dbReference type="InterPro" id="IPR053143">
    <property type="entry name" value="Arylsulfate_ST"/>
</dbReference>
<sequence length="525" mass="58840">MSSYRISILLGLLLTLGLWACSNGPGPLEDQLRGEVQADLNPSGRVPLGALLKFTTKEPCRVSITIPGPTPVTRDFREAQRLHEIPVLGLYPGQVNELSITLTTEDGKTYSGTTSLTTEPLPATFPSIEVTTLQRENMEPGFHLIDLLIANNGKFLPYTLMFDDQGVIRWFMDLSENGQITYTPYRLKNGNWLYLNWIDILEVDDLGRTVKQEQMWGNAGNHELLEMPDGMLLMTGSKKDSYVVRNGQQIPTRFDHVVLWDRANNRTAKDWDLRAVLDVNRAIFPADYGMDPSTDWFHVNSVALDPSDNTLLVSGRNQGVVKINQDNSLRWILAPHVGWGKAGFDGTGLNTADYLLTAVDADGNPYPAEVQEGRVAAPDFDWPMGQHALNVLPNGNLLLFDNGLRRHFDPAPQYSRAVEYQIDTERKTVRQVWQYGKERGLEMSSPITSDVDQLPTTGNRLITSGNLRASGKEGHAKMVEVTYPGNQVVFEADLYFKDKMGTKEPSWGQFDLVFRGERYPLLPNQ</sequence>
<dbReference type="AlphaFoldDB" id="A0A923PN65"/>
<dbReference type="Proteomes" id="UP000650081">
    <property type="component" value="Unassembled WGS sequence"/>
</dbReference>
<accession>A0A923PN65</accession>
<keyword evidence="3" id="KW-1185">Reference proteome</keyword>
<dbReference type="GO" id="GO:0004062">
    <property type="term" value="F:aryl sulfotransferase activity"/>
    <property type="evidence" value="ECO:0007669"/>
    <property type="project" value="InterPro"/>
</dbReference>
<gene>
    <name evidence="2" type="ORF">H9S92_11310</name>
</gene>
<protein>
    <submittedName>
        <fullName evidence="2">Aryl-sulfate sulfotransferase</fullName>
    </submittedName>
</protein>
<dbReference type="PANTHER" id="PTHR35340">
    <property type="entry name" value="PQQ ENZYME REPEAT PROTEIN-RELATED"/>
    <property type="match status" value="1"/>
</dbReference>
<dbReference type="InterPro" id="IPR035391">
    <property type="entry name" value="Arylsulfotran_N"/>
</dbReference>
<dbReference type="RefSeq" id="WP_187466828.1">
    <property type="nucleotide sequence ID" value="NZ_JACSIT010000104.1"/>
</dbReference>
<dbReference type="InterPro" id="IPR038477">
    <property type="entry name" value="ASST_N_sf"/>
</dbReference>